<organism evidence="2 3">
    <name type="scientific">Vagococcus allomyrinae</name>
    <dbReference type="NCBI Taxonomy" id="2794353"/>
    <lineage>
        <taxon>Bacteria</taxon>
        <taxon>Bacillati</taxon>
        <taxon>Bacillota</taxon>
        <taxon>Bacilli</taxon>
        <taxon>Lactobacillales</taxon>
        <taxon>Enterococcaceae</taxon>
        <taxon>Vagococcus</taxon>
    </lineage>
</organism>
<reference evidence="2" key="1">
    <citation type="submission" date="2020-12" db="EMBL/GenBank/DDBJ databases">
        <title>Vagococcus allomyrinae sp. nov. and Enterococcus lavae sp. nov., isolated from the larvae of Allomyrina dichotoma.</title>
        <authorList>
            <person name="Lee S.D."/>
        </authorList>
    </citation>
    <scope>NUCLEOTIDE SEQUENCE</scope>
    <source>
        <strain evidence="2">BWB3-3</strain>
    </source>
</reference>
<sequence length="116" mass="12528">MNGSTTTEQDKITAIRTQYLAKGENKLLQLKQLDRKVKLPAKLTSGVVATGGALLLGAGMSHIMVWENMTTGLTMGIPGLLLALLSIPLYSVVLSKQKKKYTEDIIALSDELLAQD</sequence>
<keyword evidence="1" id="KW-0812">Transmembrane</keyword>
<gene>
    <name evidence="2" type="ORF">I6N95_18130</name>
</gene>
<dbReference type="Proteomes" id="UP000674938">
    <property type="component" value="Unassembled WGS sequence"/>
</dbReference>
<feature type="transmembrane region" description="Helical" evidence="1">
    <location>
        <begin position="72"/>
        <end position="93"/>
    </location>
</feature>
<proteinExistence type="predicted"/>
<dbReference type="AlphaFoldDB" id="A0A940PG52"/>
<keyword evidence="1" id="KW-0472">Membrane</keyword>
<protein>
    <submittedName>
        <fullName evidence="2">Uncharacterized protein</fullName>
    </submittedName>
</protein>
<evidence type="ECO:0000256" key="1">
    <source>
        <dbReference type="SAM" id="Phobius"/>
    </source>
</evidence>
<keyword evidence="3" id="KW-1185">Reference proteome</keyword>
<feature type="transmembrane region" description="Helical" evidence="1">
    <location>
        <begin position="43"/>
        <end position="66"/>
    </location>
</feature>
<dbReference type="RefSeq" id="WP_209530661.1">
    <property type="nucleotide sequence ID" value="NZ_JAEEGA010000013.1"/>
</dbReference>
<evidence type="ECO:0000313" key="2">
    <source>
        <dbReference type="EMBL" id="MBP1042936.1"/>
    </source>
</evidence>
<keyword evidence="1" id="KW-1133">Transmembrane helix</keyword>
<comment type="caution">
    <text evidence="2">The sequence shown here is derived from an EMBL/GenBank/DDBJ whole genome shotgun (WGS) entry which is preliminary data.</text>
</comment>
<name>A0A940PG52_9ENTE</name>
<dbReference type="EMBL" id="JAEEGA010000013">
    <property type="protein sequence ID" value="MBP1042936.1"/>
    <property type="molecule type" value="Genomic_DNA"/>
</dbReference>
<accession>A0A940PG52</accession>
<evidence type="ECO:0000313" key="3">
    <source>
        <dbReference type="Proteomes" id="UP000674938"/>
    </source>
</evidence>